<dbReference type="InterPro" id="IPR027039">
    <property type="entry name" value="Crtac1"/>
</dbReference>
<keyword evidence="3" id="KW-1133">Transmembrane helix</keyword>
<sequence length="1005" mass="109584">MKIHRTVRSVLIRVIGLGVIGLGVIGLGVVGCGGDSEEQRAAELLQSQRRRQQAQEAAPKSVGQRIDEAQAYYDQQNYAAAQDRLRPLLVADDVDADALLLYAKCEAAIGAPLAACEVLGTIPPTEPVVFADAGLLAADLYLQQGEYESAEASLMRVVDLAKTVDVPRINAVYHRLASLLNNQGRRIEAAEYLRRLLRAEDITEKELFAMNTFGDAFIDVSMPKPSFSGTLPPAALAEAKRLRGDGELEQAKLLIERLSAAFPKSTPIAAFRCRVYGEMKLDALLDDYLKSVPVGIEREPEYWYALGTRLQSSNRDSEAVRCFLEAVTLDPTDRFSYLALARSLRALGKNTEADCANQRFSLLHESAVITAKIGSQPGTAAELSRLAEILDTLNRPWEAAAWRDVALKTYGGSPEWRQRLRQQREQIAENATAASDPSGVRCGLELDRWPLPSTKEIAPNDLVDPGSDQTTADSRTEIRLHDVAADVGMDFHYDSGDDTSDEVQLLHQLTGGGIGVIDFDLDGHPDVYFTQGGGDAFDADGSKPNVLFRNLPSAPWTSVSAEAGTGDLGYGQGVAVADLNQDGFPDMILANIGPNVIYQNNGDGTFRRQLMAAVDAQGDWTSSIACGDLSGDHLPEIVEINYIDDPTALTIGCTPDKDACNPSVFRPAVDRAWQVGSDGAVSRWDGCQAMDERPNYGFGGVIANFDDSHGNDLFIANDTEFNHFWLSQRDGTSDPITLQESAQIAGCAFGLLGQRQGCMGIAAGDFDRNGLVDLHVTNFWNQAADLYSQETPGVFTNVNAKRGLYEDTRMTVGWGSQAVDFDRNGWLDLPVLNGNLTDHRQRGRAYQMLPQLFRGDAGGFELQNPADRYWSTPALGRTMAVLDFNRDLKPDLVTNHLDAPAALLENRTVTENALQLELIGTTSERDAIGAKVSLTSGDESWVGWVFGGDGLLCTNESMLDFGLGPYDSIDRIEVAWPSGTRQSFSDVKANRRYLIVEGEVELLQR</sequence>
<dbReference type="InterPro" id="IPR011519">
    <property type="entry name" value="UnbV_ASPIC"/>
</dbReference>
<dbReference type="Gene3D" id="2.130.10.130">
    <property type="entry name" value="Integrin alpha, N-terminal"/>
    <property type="match status" value="2"/>
</dbReference>
<accession>A0A5B9MCU1</accession>
<evidence type="ECO:0000256" key="3">
    <source>
        <dbReference type="SAM" id="Phobius"/>
    </source>
</evidence>
<keyword evidence="2" id="KW-0802">TPR repeat</keyword>
<dbReference type="PANTHER" id="PTHR16026">
    <property type="entry name" value="CARTILAGE ACIDIC PROTEIN 1"/>
    <property type="match status" value="1"/>
</dbReference>
<dbReference type="SUPFAM" id="SSF69318">
    <property type="entry name" value="Integrin alpha N-terminal domain"/>
    <property type="match status" value="1"/>
</dbReference>
<reference evidence="5 6" key="1">
    <citation type="submission" date="2019-02" db="EMBL/GenBank/DDBJ databases">
        <title>Planctomycetal bacteria perform biofilm scaping via a novel small molecule.</title>
        <authorList>
            <person name="Jeske O."/>
            <person name="Boedeker C."/>
            <person name="Wiegand S."/>
            <person name="Breitling P."/>
            <person name="Kallscheuer N."/>
            <person name="Jogler M."/>
            <person name="Rohde M."/>
            <person name="Petersen J."/>
            <person name="Medema M.H."/>
            <person name="Surup F."/>
            <person name="Jogler C."/>
        </authorList>
    </citation>
    <scope>NUCLEOTIDE SEQUENCE [LARGE SCALE GENOMIC DNA]</scope>
    <source>
        <strain evidence="5 6">Mal15</strain>
    </source>
</reference>
<keyword evidence="3" id="KW-0472">Membrane</keyword>
<dbReference type="PROSITE" id="PS50005">
    <property type="entry name" value="TPR"/>
    <property type="match status" value="1"/>
</dbReference>
<protein>
    <submittedName>
        <fullName evidence="5">ASPIC and UnbV</fullName>
    </submittedName>
</protein>
<dbReference type="EMBL" id="CP036264">
    <property type="protein sequence ID" value="QEF98603.1"/>
    <property type="molecule type" value="Genomic_DNA"/>
</dbReference>
<dbReference type="Gene3D" id="1.25.40.10">
    <property type="entry name" value="Tetratricopeptide repeat domain"/>
    <property type="match status" value="1"/>
</dbReference>
<dbReference type="Pfam" id="PF07593">
    <property type="entry name" value="UnbV_ASPIC"/>
    <property type="match status" value="1"/>
</dbReference>
<name>A0A5B9MCU1_9BACT</name>
<proteinExistence type="predicted"/>
<evidence type="ECO:0000313" key="6">
    <source>
        <dbReference type="Proteomes" id="UP000321353"/>
    </source>
</evidence>
<dbReference type="Pfam" id="PF13517">
    <property type="entry name" value="FG-GAP_3"/>
    <property type="match status" value="1"/>
</dbReference>
<feature type="domain" description="ASPIC/UnbV" evidence="4">
    <location>
        <begin position="927"/>
        <end position="993"/>
    </location>
</feature>
<gene>
    <name evidence="5" type="ORF">Mal15_26580</name>
</gene>
<organism evidence="5 6">
    <name type="scientific">Stieleria maiorica</name>
    <dbReference type="NCBI Taxonomy" id="2795974"/>
    <lineage>
        <taxon>Bacteria</taxon>
        <taxon>Pseudomonadati</taxon>
        <taxon>Planctomycetota</taxon>
        <taxon>Planctomycetia</taxon>
        <taxon>Pirellulales</taxon>
        <taxon>Pirellulaceae</taxon>
        <taxon>Stieleria</taxon>
    </lineage>
</organism>
<dbReference type="AlphaFoldDB" id="A0A5B9MCU1"/>
<feature type="repeat" description="TPR" evidence="2">
    <location>
        <begin position="300"/>
        <end position="333"/>
    </location>
</feature>
<dbReference type="InterPro" id="IPR011990">
    <property type="entry name" value="TPR-like_helical_dom_sf"/>
</dbReference>
<evidence type="ECO:0000259" key="4">
    <source>
        <dbReference type="Pfam" id="PF07593"/>
    </source>
</evidence>
<keyword evidence="1" id="KW-0732">Signal</keyword>
<evidence type="ECO:0000256" key="2">
    <source>
        <dbReference type="PROSITE-ProRule" id="PRU00339"/>
    </source>
</evidence>
<keyword evidence="6" id="KW-1185">Reference proteome</keyword>
<dbReference type="Pfam" id="PF13181">
    <property type="entry name" value="TPR_8"/>
    <property type="match status" value="3"/>
</dbReference>
<dbReference type="InterPro" id="IPR019734">
    <property type="entry name" value="TPR_rpt"/>
</dbReference>
<dbReference type="InterPro" id="IPR028994">
    <property type="entry name" value="Integrin_alpha_N"/>
</dbReference>
<dbReference type="SUPFAM" id="SSF48452">
    <property type="entry name" value="TPR-like"/>
    <property type="match status" value="1"/>
</dbReference>
<dbReference type="Proteomes" id="UP000321353">
    <property type="component" value="Chromosome"/>
</dbReference>
<dbReference type="PROSITE" id="PS51257">
    <property type="entry name" value="PROKAR_LIPOPROTEIN"/>
    <property type="match status" value="1"/>
</dbReference>
<dbReference type="PANTHER" id="PTHR16026:SF0">
    <property type="entry name" value="CARTILAGE ACIDIC PROTEIN 1"/>
    <property type="match status" value="1"/>
</dbReference>
<dbReference type="SMART" id="SM00028">
    <property type="entry name" value="TPR"/>
    <property type="match status" value="3"/>
</dbReference>
<dbReference type="KEGG" id="smam:Mal15_26580"/>
<dbReference type="RefSeq" id="WP_167546765.1">
    <property type="nucleotide sequence ID" value="NZ_CP036264.1"/>
</dbReference>
<evidence type="ECO:0000256" key="1">
    <source>
        <dbReference type="ARBA" id="ARBA00022729"/>
    </source>
</evidence>
<evidence type="ECO:0000313" key="5">
    <source>
        <dbReference type="EMBL" id="QEF98603.1"/>
    </source>
</evidence>
<keyword evidence="3" id="KW-0812">Transmembrane</keyword>
<dbReference type="InterPro" id="IPR013517">
    <property type="entry name" value="FG-GAP"/>
</dbReference>
<feature type="transmembrane region" description="Helical" evidence="3">
    <location>
        <begin position="12"/>
        <end position="31"/>
    </location>
</feature>